<keyword evidence="3" id="KW-1185">Reference proteome</keyword>
<accession>A0A392UUI0</accession>
<organism evidence="2 3">
    <name type="scientific">Trifolium medium</name>
    <dbReference type="NCBI Taxonomy" id="97028"/>
    <lineage>
        <taxon>Eukaryota</taxon>
        <taxon>Viridiplantae</taxon>
        <taxon>Streptophyta</taxon>
        <taxon>Embryophyta</taxon>
        <taxon>Tracheophyta</taxon>
        <taxon>Spermatophyta</taxon>
        <taxon>Magnoliopsida</taxon>
        <taxon>eudicotyledons</taxon>
        <taxon>Gunneridae</taxon>
        <taxon>Pentapetalae</taxon>
        <taxon>rosids</taxon>
        <taxon>fabids</taxon>
        <taxon>Fabales</taxon>
        <taxon>Fabaceae</taxon>
        <taxon>Papilionoideae</taxon>
        <taxon>50 kb inversion clade</taxon>
        <taxon>NPAAA clade</taxon>
        <taxon>Hologalegina</taxon>
        <taxon>IRL clade</taxon>
        <taxon>Trifolieae</taxon>
        <taxon>Trifolium</taxon>
    </lineage>
</organism>
<comment type="caution">
    <text evidence="2">The sequence shown here is derived from an EMBL/GenBank/DDBJ whole genome shotgun (WGS) entry which is preliminary data.</text>
</comment>
<dbReference type="AlphaFoldDB" id="A0A392UUI0"/>
<evidence type="ECO:0000256" key="1">
    <source>
        <dbReference type="SAM" id="MobiDB-lite"/>
    </source>
</evidence>
<evidence type="ECO:0000313" key="2">
    <source>
        <dbReference type="EMBL" id="MCI79646.1"/>
    </source>
</evidence>
<protein>
    <submittedName>
        <fullName evidence="2">Uncharacterized protein</fullName>
    </submittedName>
</protein>
<sequence>AQNGHADTPDSIYPAHGSGSPAVPCSVSENAPTSQPARGTAGSRKE</sequence>
<feature type="compositionally biased region" description="Polar residues" evidence="1">
    <location>
        <begin position="27"/>
        <end position="37"/>
    </location>
</feature>
<feature type="non-terminal residue" evidence="2">
    <location>
        <position position="1"/>
    </location>
</feature>
<feature type="region of interest" description="Disordered" evidence="1">
    <location>
        <begin position="1"/>
        <end position="46"/>
    </location>
</feature>
<dbReference type="Proteomes" id="UP000265520">
    <property type="component" value="Unassembled WGS sequence"/>
</dbReference>
<proteinExistence type="predicted"/>
<reference evidence="2 3" key="1">
    <citation type="journal article" date="2018" name="Front. Plant Sci.">
        <title>Red Clover (Trifolium pratense) and Zigzag Clover (T. medium) - A Picture of Genomic Similarities and Differences.</title>
        <authorList>
            <person name="Dluhosova J."/>
            <person name="Istvanek J."/>
            <person name="Nedelnik J."/>
            <person name="Repkova J."/>
        </authorList>
    </citation>
    <scope>NUCLEOTIDE SEQUENCE [LARGE SCALE GENOMIC DNA]</scope>
    <source>
        <strain evidence="3">cv. 10/8</strain>
        <tissue evidence="2">Leaf</tissue>
    </source>
</reference>
<evidence type="ECO:0000313" key="3">
    <source>
        <dbReference type="Proteomes" id="UP000265520"/>
    </source>
</evidence>
<name>A0A392UUI0_9FABA</name>
<dbReference type="EMBL" id="LXQA010978277">
    <property type="protein sequence ID" value="MCI79646.1"/>
    <property type="molecule type" value="Genomic_DNA"/>
</dbReference>